<name>H8GQX6_METAL</name>
<dbReference type="AlphaFoldDB" id="H8GQX6"/>
<accession>H8GQX6</accession>
<gene>
    <name evidence="2" type="ORF">Metal_0804</name>
</gene>
<dbReference type="eggNOG" id="COG2425">
    <property type="taxonomic scope" value="Bacteria"/>
</dbReference>
<dbReference type="InterPro" id="IPR007053">
    <property type="entry name" value="LRAT_dom"/>
</dbReference>
<protein>
    <recommendedName>
        <fullName evidence="1">LRAT domain-containing protein</fullName>
    </recommendedName>
</protein>
<sequence length="159" mass="18089">MPYRAFLMPIYNTVESIIDGCRNRVAPEIGSVLYCDLAFGYMDHSGIYIGDNKIVHLNRHGKIQVTTPRGFINGGTAIHIYVSCRNGVSIGSYLSAERAISMVGASRRYHVLLNNCHQFSCGCLTGNFDNTDNYLWMLKKRSGEHLRANTWRYWDIDLF</sequence>
<dbReference type="Pfam" id="PF04970">
    <property type="entry name" value="LRAT"/>
    <property type="match status" value="1"/>
</dbReference>
<evidence type="ECO:0000313" key="3">
    <source>
        <dbReference type="Proteomes" id="UP000005090"/>
    </source>
</evidence>
<dbReference type="HOGENOM" id="CLU_113190_0_0_6"/>
<feature type="domain" description="LRAT" evidence="1">
    <location>
        <begin position="28"/>
        <end position="127"/>
    </location>
</feature>
<dbReference type="EMBL" id="CM001475">
    <property type="protein sequence ID" value="EIC28635.1"/>
    <property type="molecule type" value="Genomic_DNA"/>
</dbReference>
<proteinExistence type="predicted"/>
<evidence type="ECO:0000313" key="2">
    <source>
        <dbReference type="EMBL" id="EIC28635.1"/>
    </source>
</evidence>
<reference evidence="2 3" key="1">
    <citation type="journal article" date="2013" name="Genome Announc.">
        <title>Genome Sequence of the Obligate Gammaproteobacterial Methanotroph Methylomicrobium album Strain BG8.</title>
        <authorList>
            <person name="Kits K.D."/>
            <person name="Kalyuzhnaya M.G."/>
            <person name="Klotz M.G."/>
            <person name="Jetten M.S."/>
            <person name="Op den Camp H.J."/>
            <person name="Vuilleumier S."/>
            <person name="Bringel F."/>
            <person name="Dispirito A.A."/>
            <person name="Murrell J.C."/>
            <person name="Bruce D."/>
            <person name="Cheng J.F."/>
            <person name="Copeland A."/>
            <person name="Goodwin L."/>
            <person name="Hauser L."/>
            <person name="Lajus A."/>
            <person name="Land M.L."/>
            <person name="Lapidus A."/>
            <person name="Lucas S."/>
            <person name="Medigue C."/>
            <person name="Pitluck S."/>
            <person name="Woyke T."/>
            <person name="Zeytun A."/>
            <person name="Stein L.Y."/>
        </authorList>
    </citation>
    <scope>NUCLEOTIDE SEQUENCE [LARGE SCALE GENOMIC DNA]</scope>
    <source>
        <strain evidence="2 3">BG8</strain>
    </source>
</reference>
<organism evidence="2 3">
    <name type="scientific">Methylomicrobium album BG8</name>
    <dbReference type="NCBI Taxonomy" id="686340"/>
    <lineage>
        <taxon>Bacteria</taxon>
        <taxon>Pseudomonadati</taxon>
        <taxon>Pseudomonadota</taxon>
        <taxon>Gammaproteobacteria</taxon>
        <taxon>Methylococcales</taxon>
        <taxon>Methylococcaceae</taxon>
        <taxon>Methylomicrobium</taxon>
    </lineage>
</organism>
<evidence type="ECO:0000259" key="1">
    <source>
        <dbReference type="Pfam" id="PF04970"/>
    </source>
</evidence>
<keyword evidence="3" id="KW-1185">Reference proteome</keyword>
<dbReference type="Gene3D" id="3.90.1720.10">
    <property type="entry name" value="endopeptidase domain like (from Nostoc punctiforme)"/>
    <property type="match status" value="1"/>
</dbReference>
<dbReference type="Proteomes" id="UP000005090">
    <property type="component" value="Chromosome"/>
</dbReference>